<organism evidence="3 4">
    <name type="scientific">Pseudomonas nitroreducens</name>
    <dbReference type="NCBI Taxonomy" id="46680"/>
    <lineage>
        <taxon>Bacteria</taxon>
        <taxon>Pseudomonadati</taxon>
        <taxon>Pseudomonadota</taxon>
        <taxon>Gammaproteobacteria</taxon>
        <taxon>Pseudomonadales</taxon>
        <taxon>Pseudomonadaceae</taxon>
        <taxon>Pseudomonas</taxon>
    </lineage>
</organism>
<evidence type="ECO:0000256" key="1">
    <source>
        <dbReference type="SAM" id="Coils"/>
    </source>
</evidence>
<gene>
    <name evidence="3" type="ORF">FEA48_24310</name>
</gene>
<sequence length="511" mass="57547">MNRWSAAWSTSPLTSTCARPAPPRFARHWGCAMSEATFKPLRVLITNNTLGGRAGSELYVRDLALALLRRGHLPVAYSSQLGEVAEELRRATIPVIDDLNALNIPPDVIHGQHHLDAVTAMLHFPRVPALYICHGWLPWEEIPPVLPAIGRYLAVDDLCLERLLTTPGIPPERCEVLYNFVDLQRFKQRSALPERPRSALIFSNYAAGQPTLEAMRNACHRAGIEQVDVVGIGSGNSVKEPAQILGNYDLVFAKARAALEAMASGCAVMVADQVGLAGMVDSDNLAELRRLNFGVRSMQRLPLDEETLLAQINRYDSQDARRVSDRIRQDADMERVVDRWLQIYTQLIEDSAEGDNTPPLQSQLQAGAAYLRWLAPTIKKQYQTAHHAAQAQRDLAHVQGQVHQLTEQLDGHQTQWAALERHCQHLQSLLNEGEQRAQHLQASLTEQELHGQQLENQLATQELHGQRWQTLASERELHLRKVEADLAEVLDSRTWRALAPYRRLRRWLRKG</sequence>
<dbReference type="AlphaFoldDB" id="A0A5R8ZZ97"/>
<dbReference type="SUPFAM" id="SSF53756">
    <property type="entry name" value="UDP-Glycosyltransferase/glycogen phosphorylase"/>
    <property type="match status" value="1"/>
</dbReference>
<feature type="domain" description="Glycosyltransferase subfamily 4-like N-terminal" evidence="2">
    <location>
        <begin position="55"/>
        <end position="185"/>
    </location>
</feature>
<dbReference type="Pfam" id="PF13439">
    <property type="entry name" value="Glyco_transf_4"/>
    <property type="match status" value="1"/>
</dbReference>
<dbReference type="GO" id="GO:0016757">
    <property type="term" value="F:glycosyltransferase activity"/>
    <property type="evidence" value="ECO:0007669"/>
    <property type="project" value="UniProtKB-ARBA"/>
</dbReference>
<dbReference type="Gene3D" id="3.40.50.2000">
    <property type="entry name" value="Glycogen Phosphorylase B"/>
    <property type="match status" value="2"/>
</dbReference>
<accession>A0A5R8ZZ97</accession>
<dbReference type="Proteomes" id="UP000307510">
    <property type="component" value="Unassembled WGS sequence"/>
</dbReference>
<name>A0A5R8ZZ97_PSENT</name>
<evidence type="ECO:0000259" key="2">
    <source>
        <dbReference type="Pfam" id="PF13439"/>
    </source>
</evidence>
<dbReference type="EMBL" id="VASG01000007">
    <property type="protein sequence ID" value="TLP70957.1"/>
    <property type="molecule type" value="Genomic_DNA"/>
</dbReference>
<reference evidence="3 4" key="1">
    <citation type="submission" date="2019-05" db="EMBL/GenBank/DDBJ databases">
        <authorList>
            <person name="Moore K."/>
            <person name="O'Neill P."/>
            <person name="Farbos A."/>
            <person name="Studholme D.J."/>
        </authorList>
    </citation>
    <scope>NUCLEOTIDE SEQUENCE [LARGE SCALE GENOMIC DNA]</scope>
    <source>
        <strain evidence="3 4">DSM 9128</strain>
    </source>
</reference>
<evidence type="ECO:0000313" key="4">
    <source>
        <dbReference type="Proteomes" id="UP000307510"/>
    </source>
</evidence>
<proteinExistence type="predicted"/>
<dbReference type="CDD" id="cd03801">
    <property type="entry name" value="GT4_PimA-like"/>
    <property type="match status" value="1"/>
</dbReference>
<feature type="coiled-coil region" evidence="1">
    <location>
        <begin position="388"/>
        <end position="415"/>
    </location>
</feature>
<comment type="caution">
    <text evidence="3">The sequence shown here is derived from an EMBL/GenBank/DDBJ whole genome shotgun (WGS) entry which is preliminary data.</text>
</comment>
<protein>
    <recommendedName>
        <fullName evidence="2">Glycosyltransferase subfamily 4-like N-terminal domain-containing protein</fullName>
    </recommendedName>
</protein>
<evidence type="ECO:0000313" key="3">
    <source>
        <dbReference type="EMBL" id="TLP70957.1"/>
    </source>
</evidence>
<reference evidence="4" key="2">
    <citation type="submission" date="2019-06" db="EMBL/GenBank/DDBJ databases">
        <title>AzeR, a transcriptional regulator that responds to azelaic acid in Pseudomonas nitroreducens.</title>
        <authorList>
            <person name="Bez C."/>
            <person name="Javvadi S.G."/>
            <person name="Bertani I."/>
            <person name="Devescovi G."/>
            <person name="Studholme D.J."/>
            <person name="Geller A."/>
            <person name="Levy A."/>
            <person name="Venturi V."/>
        </authorList>
    </citation>
    <scope>NUCLEOTIDE SEQUENCE [LARGE SCALE GENOMIC DNA]</scope>
    <source>
        <strain evidence="4">DSM 9128</strain>
    </source>
</reference>
<dbReference type="InterPro" id="IPR028098">
    <property type="entry name" value="Glyco_trans_4-like_N"/>
</dbReference>
<keyword evidence="1" id="KW-0175">Coiled coil</keyword>